<evidence type="ECO:0000256" key="1">
    <source>
        <dbReference type="SAM" id="MobiDB-lite"/>
    </source>
</evidence>
<accession>A0A4Y2PRN1</accession>
<protein>
    <submittedName>
        <fullName evidence="2">Uncharacterized protein</fullName>
    </submittedName>
</protein>
<sequence>MAEVNELAKESYGSFPLWVLLFFGAVLTSSQTGAAVGLGAGDFPGFPHSETQFFGSFSLEGPSGGTFVLQGRFDQRPAEGHQEHVGKKPPDK</sequence>
<feature type="region of interest" description="Disordered" evidence="1">
    <location>
        <begin position="73"/>
        <end position="92"/>
    </location>
</feature>
<evidence type="ECO:0000313" key="3">
    <source>
        <dbReference type="Proteomes" id="UP000499080"/>
    </source>
</evidence>
<organism evidence="2 3">
    <name type="scientific">Araneus ventricosus</name>
    <name type="common">Orbweaver spider</name>
    <name type="synonym">Epeira ventricosa</name>
    <dbReference type="NCBI Taxonomy" id="182803"/>
    <lineage>
        <taxon>Eukaryota</taxon>
        <taxon>Metazoa</taxon>
        <taxon>Ecdysozoa</taxon>
        <taxon>Arthropoda</taxon>
        <taxon>Chelicerata</taxon>
        <taxon>Arachnida</taxon>
        <taxon>Araneae</taxon>
        <taxon>Araneomorphae</taxon>
        <taxon>Entelegynae</taxon>
        <taxon>Araneoidea</taxon>
        <taxon>Araneidae</taxon>
        <taxon>Araneus</taxon>
    </lineage>
</organism>
<proteinExistence type="predicted"/>
<dbReference type="EMBL" id="BGPR01011969">
    <property type="protein sequence ID" value="GBN53871.1"/>
    <property type="molecule type" value="Genomic_DNA"/>
</dbReference>
<dbReference type="Proteomes" id="UP000499080">
    <property type="component" value="Unassembled WGS sequence"/>
</dbReference>
<reference evidence="2 3" key="1">
    <citation type="journal article" date="2019" name="Sci. Rep.">
        <title>Orb-weaving spider Araneus ventricosus genome elucidates the spidroin gene catalogue.</title>
        <authorList>
            <person name="Kono N."/>
            <person name="Nakamura H."/>
            <person name="Ohtoshi R."/>
            <person name="Moran D.A.P."/>
            <person name="Shinohara A."/>
            <person name="Yoshida Y."/>
            <person name="Fujiwara M."/>
            <person name="Mori M."/>
            <person name="Tomita M."/>
            <person name="Arakawa K."/>
        </authorList>
    </citation>
    <scope>NUCLEOTIDE SEQUENCE [LARGE SCALE GENOMIC DNA]</scope>
</reference>
<dbReference type="AlphaFoldDB" id="A0A4Y2PRN1"/>
<evidence type="ECO:0000313" key="2">
    <source>
        <dbReference type="EMBL" id="GBN53871.1"/>
    </source>
</evidence>
<comment type="caution">
    <text evidence="2">The sequence shown here is derived from an EMBL/GenBank/DDBJ whole genome shotgun (WGS) entry which is preliminary data.</text>
</comment>
<name>A0A4Y2PRN1_ARAVE</name>
<gene>
    <name evidence="2" type="ORF">AVEN_120394_1</name>
</gene>
<keyword evidence="3" id="KW-1185">Reference proteome</keyword>